<name>A0A2T4UJ64_9ACTN</name>
<dbReference type="PROSITE" id="PS00057">
    <property type="entry name" value="RIBOSOMAL_S18"/>
    <property type="match status" value="1"/>
</dbReference>
<evidence type="ECO:0000256" key="7">
    <source>
        <dbReference type="SAM" id="MobiDB-lite"/>
    </source>
</evidence>
<keyword evidence="9" id="KW-1185">Reference proteome</keyword>
<dbReference type="GO" id="GO:0003735">
    <property type="term" value="F:structural constituent of ribosome"/>
    <property type="evidence" value="ECO:0007669"/>
    <property type="project" value="InterPro"/>
</dbReference>
<dbReference type="Proteomes" id="UP000240739">
    <property type="component" value="Unassembled WGS sequence"/>
</dbReference>
<dbReference type="GO" id="GO:0070181">
    <property type="term" value="F:small ribosomal subunit rRNA binding"/>
    <property type="evidence" value="ECO:0007669"/>
    <property type="project" value="TreeGrafter"/>
</dbReference>
<accession>A0A2T4UJ64</accession>
<dbReference type="RefSeq" id="WP_107567755.1">
    <property type="nucleotide sequence ID" value="NZ_PYYB01000001.1"/>
</dbReference>
<dbReference type="NCBIfam" id="TIGR00165">
    <property type="entry name" value="S18"/>
    <property type="match status" value="1"/>
</dbReference>
<reference evidence="8 9" key="1">
    <citation type="submission" date="2018-03" db="EMBL/GenBank/DDBJ databases">
        <title>Aquarubrobacter algicola gen. nov., sp. nov., a novel actinobacterium isolated from shallow eutrophic lake during the end of cyanobacterial harmful algal blooms.</title>
        <authorList>
            <person name="Chun S.J."/>
        </authorList>
    </citation>
    <scope>NUCLEOTIDE SEQUENCE [LARGE SCALE GENOMIC DNA]</scope>
    <source>
        <strain evidence="8 9">Seoho-28</strain>
    </source>
</reference>
<evidence type="ECO:0000313" key="9">
    <source>
        <dbReference type="Proteomes" id="UP000240739"/>
    </source>
</evidence>
<keyword evidence="3 5" id="KW-0687">Ribonucleoprotein</keyword>
<keyword evidence="5" id="KW-0694">RNA-binding</keyword>
<keyword evidence="5" id="KW-0699">rRNA-binding</keyword>
<dbReference type="AlphaFoldDB" id="A0A2T4UJ64"/>
<evidence type="ECO:0000256" key="3">
    <source>
        <dbReference type="ARBA" id="ARBA00023274"/>
    </source>
</evidence>
<organism evidence="8 9">
    <name type="scientific">Paraconexibacter algicola</name>
    <dbReference type="NCBI Taxonomy" id="2133960"/>
    <lineage>
        <taxon>Bacteria</taxon>
        <taxon>Bacillati</taxon>
        <taxon>Actinomycetota</taxon>
        <taxon>Thermoleophilia</taxon>
        <taxon>Solirubrobacterales</taxon>
        <taxon>Paraconexibacteraceae</taxon>
        <taxon>Paraconexibacter</taxon>
    </lineage>
</organism>
<comment type="caution">
    <text evidence="8">The sequence shown here is derived from an EMBL/GenBank/DDBJ whole genome shotgun (WGS) entry which is preliminary data.</text>
</comment>
<evidence type="ECO:0000256" key="5">
    <source>
        <dbReference type="HAMAP-Rule" id="MF_00270"/>
    </source>
</evidence>
<gene>
    <name evidence="5 8" type="primary">rpsR</name>
    <name evidence="8" type="ORF">C7Y72_06240</name>
</gene>
<sequence>MAKQRNSGKAAPRRRDKKGGSGSGRRKPCLHCKDKVDQVDYRDITTLRKFVSERGKIRSRRITGACRRHQNQVARAVKRARELALLPYVNESATDPRDRGSRDRDR</sequence>
<proteinExistence type="inferred from homology"/>
<dbReference type="InterPro" id="IPR018275">
    <property type="entry name" value="Ribosomal_bS18_CS"/>
</dbReference>
<dbReference type="InterPro" id="IPR036870">
    <property type="entry name" value="Ribosomal_bS18_sf"/>
</dbReference>
<comment type="function">
    <text evidence="5">Binds as a heterodimer with protein bS6 to the central domain of the 16S rRNA, where it helps stabilize the platform of the 30S subunit.</text>
</comment>
<dbReference type="PANTHER" id="PTHR13479:SF40">
    <property type="entry name" value="SMALL RIBOSOMAL SUBUNIT PROTEIN BS18M"/>
    <property type="match status" value="1"/>
</dbReference>
<comment type="similarity">
    <text evidence="1 5 6">Belongs to the bacterial ribosomal protein bS18 family.</text>
</comment>
<dbReference type="GO" id="GO:0006412">
    <property type="term" value="P:translation"/>
    <property type="evidence" value="ECO:0007669"/>
    <property type="project" value="UniProtKB-UniRule"/>
</dbReference>
<evidence type="ECO:0000256" key="1">
    <source>
        <dbReference type="ARBA" id="ARBA00005589"/>
    </source>
</evidence>
<dbReference type="SUPFAM" id="SSF46911">
    <property type="entry name" value="Ribosomal protein S18"/>
    <property type="match status" value="1"/>
</dbReference>
<comment type="subunit">
    <text evidence="5">Part of the 30S ribosomal subunit. Forms a tight heterodimer with protein bS6.</text>
</comment>
<protein>
    <recommendedName>
        <fullName evidence="4 5">Small ribosomal subunit protein bS18</fullName>
    </recommendedName>
</protein>
<evidence type="ECO:0000256" key="6">
    <source>
        <dbReference type="RuleBase" id="RU003910"/>
    </source>
</evidence>
<dbReference type="PANTHER" id="PTHR13479">
    <property type="entry name" value="30S RIBOSOMAL PROTEIN S18"/>
    <property type="match status" value="1"/>
</dbReference>
<dbReference type="HAMAP" id="MF_00270">
    <property type="entry name" value="Ribosomal_bS18"/>
    <property type="match status" value="1"/>
</dbReference>
<keyword evidence="2 5" id="KW-0689">Ribosomal protein</keyword>
<dbReference type="EMBL" id="PYYB01000001">
    <property type="protein sequence ID" value="PTL59278.1"/>
    <property type="molecule type" value="Genomic_DNA"/>
</dbReference>
<dbReference type="OrthoDB" id="9812008at2"/>
<dbReference type="PRINTS" id="PR00974">
    <property type="entry name" value="RIBOSOMALS18"/>
</dbReference>
<evidence type="ECO:0000313" key="8">
    <source>
        <dbReference type="EMBL" id="PTL59278.1"/>
    </source>
</evidence>
<evidence type="ECO:0000256" key="4">
    <source>
        <dbReference type="ARBA" id="ARBA00035141"/>
    </source>
</evidence>
<feature type="region of interest" description="Disordered" evidence="7">
    <location>
        <begin position="1"/>
        <end position="30"/>
    </location>
</feature>
<dbReference type="Pfam" id="PF01084">
    <property type="entry name" value="Ribosomal_S18"/>
    <property type="match status" value="1"/>
</dbReference>
<dbReference type="GO" id="GO:0022627">
    <property type="term" value="C:cytosolic small ribosomal subunit"/>
    <property type="evidence" value="ECO:0007669"/>
    <property type="project" value="TreeGrafter"/>
</dbReference>
<evidence type="ECO:0000256" key="2">
    <source>
        <dbReference type="ARBA" id="ARBA00022980"/>
    </source>
</evidence>
<dbReference type="Gene3D" id="4.10.640.10">
    <property type="entry name" value="Ribosomal protein S18"/>
    <property type="match status" value="1"/>
</dbReference>
<dbReference type="InterPro" id="IPR001648">
    <property type="entry name" value="Ribosomal_bS18"/>
</dbReference>